<accession>A0A6A3A6B8</accession>
<evidence type="ECO:0000256" key="1">
    <source>
        <dbReference type="SAM" id="Phobius"/>
    </source>
</evidence>
<dbReference type="AlphaFoldDB" id="A0A6A3A6B8"/>
<name>A0A6A3A6B8_HIBSY</name>
<proteinExistence type="predicted"/>
<dbReference type="PANTHER" id="PTHR31238">
    <property type="entry name" value="GERMIN-LIKE PROTEIN SUBFAMILY 3 MEMBER 3"/>
    <property type="match status" value="1"/>
</dbReference>
<dbReference type="Gene3D" id="2.60.120.10">
    <property type="entry name" value="Jelly Rolls"/>
    <property type="match status" value="2"/>
</dbReference>
<gene>
    <name evidence="2" type="ORF">F3Y22_tig00110584pilonHSYRG00375</name>
</gene>
<evidence type="ECO:0000313" key="3">
    <source>
        <dbReference type="Proteomes" id="UP000436088"/>
    </source>
</evidence>
<comment type="caution">
    <text evidence="2">The sequence shown here is derived from an EMBL/GenBank/DDBJ whole genome shotgun (WGS) entry which is preliminary data.</text>
</comment>
<keyword evidence="1" id="KW-0812">Transmembrane</keyword>
<dbReference type="InterPro" id="IPR014710">
    <property type="entry name" value="RmlC-like_jellyroll"/>
</dbReference>
<dbReference type="EMBL" id="VEPZ02001041">
    <property type="protein sequence ID" value="KAE8699237.1"/>
    <property type="molecule type" value="Genomic_DNA"/>
</dbReference>
<reference evidence="2" key="1">
    <citation type="submission" date="2019-09" db="EMBL/GenBank/DDBJ databases">
        <title>Draft genome information of white flower Hibiscus syriacus.</title>
        <authorList>
            <person name="Kim Y.-M."/>
        </authorList>
    </citation>
    <scope>NUCLEOTIDE SEQUENCE [LARGE SCALE GENOMIC DNA]</scope>
    <source>
        <strain evidence="2">YM2019G1</strain>
    </source>
</reference>
<dbReference type="Proteomes" id="UP000436088">
    <property type="component" value="Unassembled WGS sequence"/>
</dbReference>
<dbReference type="InterPro" id="IPR011051">
    <property type="entry name" value="RmlC_Cupin_sf"/>
</dbReference>
<protein>
    <submittedName>
        <fullName evidence="2">Germin-like protein subfamily 1 member 14</fullName>
    </submittedName>
</protein>
<keyword evidence="1" id="KW-0472">Membrane</keyword>
<feature type="transmembrane region" description="Helical" evidence="1">
    <location>
        <begin position="6"/>
        <end position="26"/>
    </location>
</feature>
<keyword evidence="1" id="KW-1133">Transmembrane helix</keyword>
<sequence>MALQWVFLTYVVAAEAAVALLLTLPYPKMLKRCLVSLFSLVVQPALFIALFSGFHLLDIYWKNEHRLGCTAEICSADDRDRYDKSSVASPFAYASDTSPLQDFCVAIDDPKDAVFVNGKFCKDPKLAKAEYFYYSGLNMLRNTSNPVGLTVTLINVAQIPALNTLGISLFNIGKTNVVALASLSSQNSGVVNPPINADVLVKAFQLDKDLVKNIKSKFWWANK</sequence>
<evidence type="ECO:0000313" key="2">
    <source>
        <dbReference type="EMBL" id="KAE8699237.1"/>
    </source>
</evidence>
<feature type="transmembrane region" description="Helical" evidence="1">
    <location>
        <begin position="33"/>
        <end position="57"/>
    </location>
</feature>
<organism evidence="2 3">
    <name type="scientific">Hibiscus syriacus</name>
    <name type="common">Rose of Sharon</name>
    <dbReference type="NCBI Taxonomy" id="106335"/>
    <lineage>
        <taxon>Eukaryota</taxon>
        <taxon>Viridiplantae</taxon>
        <taxon>Streptophyta</taxon>
        <taxon>Embryophyta</taxon>
        <taxon>Tracheophyta</taxon>
        <taxon>Spermatophyta</taxon>
        <taxon>Magnoliopsida</taxon>
        <taxon>eudicotyledons</taxon>
        <taxon>Gunneridae</taxon>
        <taxon>Pentapetalae</taxon>
        <taxon>rosids</taxon>
        <taxon>malvids</taxon>
        <taxon>Malvales</taxon>
        <taxon>Malvaceae</taxon>
        <taxon>Malvoideae</taxon>
        <taxon>Hibiscus</taxon>
    </lineage>
</organism>
<dbReference type="SUPFAM" id="SSF51182">
    <property type="entry name" value="RmlC-like cupins"/>
    <property type="match status" value="1"/>
</dbReference>
<keyword evidence="3" id="KW-1185">Reference proteome</keyword>